<evidence type="ECO:0000259" key="1">
    <source>
        <dbReference type="Pfam" id="PF17919"/>
    </source>
</evidence>
<dbReference type="Gene3D" id="3.30.70.270">
    <property type="match status" value="1"/>
</dbReference>
<feature type="domain" description="Tf2-1-like SH3-like" evidence="2">
    <location>
        <begin position="531"/>
        <end position="595"/>
    </location>
</feature>
<dbReference type="Pfam" id="PF17919">
    <property type="entry name" value="RT_RNaseH_2"/>
    <property type="match status" value="1"/>
</dbReference>
<dbReference type="Gene3D" id="3.30.420.10">
    <property type="entry name" value="Ribonuclease H-like superfamily/Ribonuclease H"/>
    <property type="match status" value="2"/>
</dbReference>
<dbReference type="GO" id="GO:0003964">
    <property type="term" value="F:RNA-directed DNA polymerase activity"/>
    <property type="evidence" value="ECO:0007669"/>
    <property type="project" value="UniProtKB-KW"/>
</dbReference>
<organism evidence="3">
    <name type="scientific">Tanacetum cinerariifolium</name>
    <name type="common">Dalmatian daisy</name>
    <name type="synonym">Chrysanthemum cinerariifolium</name>
    <dbReference type="NCBI Taxonomy" id="118510"/>
    <lineage>
        <taxon>Eukaryota</taxon>
        <taxon>Viridiplantae</taxon>
        <taxon>Streptophyta</taxon>
        <taxon>Embryophyta</taxon>
        <taxon>Tracheophyta</taxon>
        <taxon>Spermatophyta</taxon>
        <taxon>Magnoliopsida</taxon>
        <taxon>eudicotyledons</taxon>
        <taxon>Gunneridae</taxon>
        <taxon>Pentapetalae</taxon>
        <taxon>asterids</taxon>
        <taxon>campanulids</taxon>
        <taxon>Asterales</taxon>
        <taxon>Asteraceae</taxon>
        <taxon>Asteroideae</taxon>
        <taxon>Anthemideae</taxon>
        <taxon>Anthemidinae</taxon>
        <taxon>Tanacetum</taxon>
    </lineage>
</organism>
<dbReference type="InterPro" id="IPR041577">
    <property type="entry name" value="RT_RNaseH_2"/>
</dbReference>
<name>A0A6L2KML9_TANCI</name>
<gene>
    <name evidence="3" type="ORF">Tci_022187</name>
</gene>
<sequence length="952" mass="108694">MGANGGVEGVNGNVEGANRRAHDFSMIIAQQLKNLLPVRLAQVGNQGNVRNQNGNVVHENVQENVGNMLVNGNRVGCSYKEFLACNPKEYDCMGGDVVLTRWIEKMKNVQDMSGCSVDQKVKYTTGLFNHAMVGAGHVAYTDRFLELVRLIPQFVTLESRKIKRNGSIKKVRKRGNMGEPSKDKKYGGTCIEPSELGFRYEIEIASGQLVEIDKVINGYRLEIKGHVFDIDLIPFKYGSFDVIVGLDWLSNHKAEIISHKKVARIPLLDGKFLRHVINGHGIHVDPSKIEAVKNWKAPRTMTEKCKTFDWGEEHELAFQTLKDKLCNAPILAPPNGPEDFVIYYDASGIGLGCVLMQRDKDTSGSKEIVDEIARLQKGLNEMIEQRKGTLYYMDQIWEGIAIDFVNKLPRTSSRHDTIWVIVDRLTKFAHFLPIREDYKIDRLGRLYLNEIVSRHGVPISIKSNHDSRFVSRKCHLPIVWAEVGEGQLIGPELVQETSEKILQIKDKLKVVRDCHKSYADKRRKPLEFSAGDYILLKVSPWKGVVCFRKKGKLTPRFVGPFEIIEKVGHVAYRLDSPEELNGVHDTLHVSNLKKCLSDPTLQVPLDEIQVDAKLNFVEEPVEVLEREFKKLKRSRIAIVKDTSGSKEIVDEIARLQKGLNEMIEQRKGTLYYMDQIWEGIAIDFVNKLPRTSSRHDTIWVIVDRLTKFAHFLPIREDYKIDRLGRLYLNEIVSRHGVPISIKSNHDSRFVSSKCHLPIVWAEVGEGQLIGPELVQETSEKILQIKDKLKVVRDCHKSYADKRRKPLEFSAGDYILLKVSPWKGVVCFRKKGKLTPRFVGPFEIIEKVGHVAYRLDSPEELNGVHDTLHVSNLKKCLSDPTLQVPLDEIQVDAKLNFVEEPVEVLEREFKKLKRSRIAIVKVQKNLKCGLEFMWEREDRMKLKYPHLFSDISG</sequence>
<dbReference type="Pfam" id="PF24626">
    <property type="entry name" value="SH3_Tf2-1"/>
    <property type="match status" value="2"/>
</dbReference>
<comment type="caution">
    <text evidence="3">The sequence shown here is derived from an EMBL/GenBank/DDBJ whole genome shotgun (WGS) entry which is preliminary data.</text>
</comment>
<dbReference type="Pfam" id="PF08284">
    <property type="entry name" value="RVP_2"/>
    <property type="match status" value="1"/>
</dbReference>
<dbReference type="InterPro" id="IPR056924">
    <property type="entry name" value="SH3_Tf2-1"/>
</dbReference>
<keyword evidence="3" id="KW-0548">Nucleotidyltransferase</keyword>
<feature type="domain" description="Tf2-1-like SH3-like" evidence="2">
    <location>
        <begin position="811"/>
        <end position="875"/>
    </location>
</feature>
<dbReference type="SUPFAM" id="SSF56672">
    <property type="entry name" value="DNA/RNA polymerases"/>
    <property type="match status" value="1"/>
</dbReference>
<dbReference type="PANTHER" id="PTHR46148">
    <property type="entry name" value="CHROMO DOMAIN-CONTAINING PROTEIN"/>
    <property type="match status" value="1"/>
</dbReference>
<dbReference type="SUPFAM" id="SSF53098">
    <property type="entry name" value="Ribonuclease H-like"/>
    <property type="match status" value="2"/>
</dbReference>
<reference evidence="3" key="1">
    <citation type="journal article" date="2019" name="Sci. Rep.">
        <title>Draft genome of Tanacetum cinerariifolium, the natural source of mosquito coil.</title>
        <authorList>
            <person name="Yamashiro T."/>
            <person name="Shiraishi A."/>
            <person name="Satake H."/>
            <person name="Nakayama K."/>
        </authorList>
    </citation>
    <scope>NUCLEOTIDE SEQUENCE</scope>
</reference>
<dbReference type="InterPro" id="IPR021109">
    <property type="entry name" value="Peptidase_aspartic_dom_sf"/>
</dbReference>
<dbReference type="PANTHER" id="PTHR46148:SF59">
    <property type="entry name" value="NUCLEOTIDYLTRANSFERASE, RIBONUCLEASE H"/>
    <property type="match status" value="1"/>
</dbReference>
<feature type="domain" description="Reverse transcriptase/retrotransposon-derived protein RNase H-like" evidence="1">
    <location>
        <begin position="310"/>
        <end position="363"/>
    </location>
</feature>
<evidence type="ECO:0000313" key="3">
    <source>
        <dbReference type="EMBL" id="GEU50209.1"/>
    </source>
</evidence>
<dbReference type="InterPro" id="IPR012337">
    <property type="entry name" value="RNaseH-like_sf"/>
</dbReference>
<keyword evidence="3" id="KW-0695">RNA-directed DNA polymerase</keyword>
<dbReference type="Gene3D" id="2.40.70.10">
    <property type="entry name" value="Acid Proteases"/>
    <property type="match status" value="1"/>
</dbReference>
<proteinExistence type="predicted"/>
<evidence type="ECO:0000259" key="2">
    <source>
        <dbReference type="Pfam" id="PF24626"/>
    </source>
</evidence>
<accession>A0A6L2KML9</accession>
<dbReference type="EMBL" id="BKCJ010002680">
    <property type="protein sequence ID" value="GEU50209.1"/>
    <property type="molecule type" value="Genomic_DNA"/>
</dbReference>
<dbReference type="AlphaFoldDB" id="A0A6L2KML9"/>
<dbReference type="InterPro" id="IPR043128">
    <property type="entry name" value="Rev_trsase/Diguanyl_cyclase"/>
</dbReference>
<dbReference type="InterPro" id="IPR036397">
    <property type="entry name" value="RNaseH_sf"/>
</dbReference>
<dbReference type="GO" id="GO:0003676">
    <property type="term" value="F:nucleic acid binding"/>
    <property type="evidence" value="ECO:0007669"/>
    <property type="project" value="InterPro"/>
</dbReference>
<keyword evidence="3" id="KW-0808">Transferase</keyword>
<dbReference type="InterPro" id="IPR043502">
    <property type="entry name" value="DNA/RNA_pol_sf"/>
</dbReference>
<protein>
    <submittedName>
        <fullName evidence="3">Putative reverse transcriptase domain-containing protein</fullName>
    </submittedName>
</protein>